<accession>A0ABP9VKI7</accession>
<dbReference type="RefSeq" id="WP_345682275.1">
    <property type="nucleotide sequence ID" value="NZ_BAABRO010000001.1"/>
</dbReference>
<feature type="region of interest" description="Disordered" evidence="1">
    <location>
        <begin position="60"/>
        <end position="103"/>
    </location>
</feature>
<dbReference type="EMBL" id="BAABRO010000001">
    <property type="protein sequence ID" value="GAA5505206.1"/>
    <property type="molecule type" value="Genomic_DNA"/>
</dbReference>
<protein>
    <recommendedName>
        <fullName evidence="4">Lipoprotein</fullName>
    </recommendedName>
</protein>
<evidence type="ECO:0008006" key="4">
    <source>
        <dbReference type="Google" id="ProtNLM"/>
    </source>
</evidence>
<dbReference type="Proteomes" id="UP001416858">
    <property type="component" value="Unassembled WGS sequence"/>
</dbReference>
<keyword evidence="3" id="KW-1185">Reference proteome</keyword>
<proteinExistence type="predicted"/>
<sequence>MIQTVFTQSVLTAFAIIGLVSLSLPGCGSGENAIQARLKEVAYTPEKLVAELAVRLKTMDGGGGRRVNEASRSGGETPNEDGRGGGPGAQASPGDGPGGNPFTLEAIAADIKSKINAMQDAAGEQEDVMAKVVAEIEKSEIKDDLKQKVIAAIR</sequence>
<comment type="caution">
    <text evidence="2">The sequence shown here is derived from an EMBL/GenBank/DDBJ whole genome shotgun (WGS) entry which is preliminary data.</text>
</comment>
<reference evidence="2 3" key="1">
    <citation type="submission" date="2024-02" db="EMBL/GenBank/DDBJ databases">
        <title>Rhodopirellula caenicola NBRC 110016.</title>
        <authorList>
            <person name="Ichikawa N."/>
            <person name="Katano-Makiyama Y."/>
            <person name="Hidaka K."/>
        </authorList>
    </citation>
    <scope>NUCLEOTIDE SEQUENCE [LARGE SCALE GENOMIC DNA]</scope>
    <source>
        <strain evidence="2 3">NBRC 110016</strain>
    </source>
</reference>
<evidence type="ECO:0000313" key="3">
    <source>
        <dbReference type="Proteomes" id="UP001416858"/>
    </source>
</evidence>
<evidence type="ECO:0000256" key="1">
    <source>
        <dbReference type="SAM" id="MobiDB-lite"/>
    </source>
</evidence>
<name>A0ABP9VKI7_9BACT</name>
<evidence type="ECO:0000313" key="2">
    <source>
        <dbReference type="EMBL" id="GAA5505206.1"/>
    </source>
</evidence>
<gene>
    <name evidence="2" type="ORF">Rcae01_00647</name>
</gene>
<organism evidence="2 3">
    <name type="scientific">Novipirellula caenicola</name>
    <dbReference type="NCBI Taxonomy" id="1536901"/>
    <lineage>
        <taxon>Bacteria</taxon>
        <taxon>Pseudomonadati</taxon>
        <taxon>Planctomycetota</taxon>
        <taxon>Planctomycetia</taxon>
        <taxon>Pirellulales</taxon>
        <taxon>Pirellulaceae</taxon>
        <taxon>Novipirellula</taxon>
    </lineage>
</organism>